<dbReference type="Gene3D" id="2.60.40.10">
    <property type="entry name" value="Immunoglobulins"/>
    <property type="match status" value="2"/>
</dbReference>
<evidence type="ECO:0000313" key="6">
    <source>
        <dbReference type="Proteomes" id="UP000314986"/>
    </source>
</evidence>
<dbReference type="GO" id="GO:0002764">
    <property type="term" value="P:immune response-regulating signaling pathway"/>
    <property type="evidence" value="ECO:0007669"/>
    <property type="project" value="TreeGrafter"/>
</dbReference>
<reference evidence="6" key="3">
    <citation type="journal article" date="2014" name="Nature">
        <title>Elephant shark genome provides unique insights into gnathostome evolution.</title>
        <authorList>
            <consortium name="International Elephant Shark Genome Sequencing Consortium"/>
            <person name="Venkatesh B."/>
            <person name="Lee A.P."/>
            <person name="Ravi V."/>
            <person name="Maurya A.K."/>
            <person name="Lian M.M."/>
            <person name="Swann J.B."/>
            <person name="Ohta Y."/>
            <person name="Flajnik M.F."/>
            <person name="Sutoh Y."/>
            <person name="Kasahara M."/>
            <person name="Hoon S."/>
            <person name="Gangu V."/>
            <person name="Roy S.W."/>
            <person name="Irimia M."/>
            <person name="Korzh V."/>
            <person name="Kondrychyn I."/>
            <person name="Lim Z.W."/>
            <person name="Tay B.H."/>
            <person name="Tohari S."/>
            <person name="Kong K.W."/>
            <person name="Ho S."/>
            <person name="Lorente-Galdos B."/>
            <person name="Quilez J."/>
            <person name="Marques-Bonet T."/>
            <person name="Raney B.J."/>
            <person name="Ingham P.W."/>
            <person name="Tay A."/>
            <person name="Hillier L.W."/>
            <person name="Minx P."/>
            <person name="Boehm T."/>
            <person name="Wilson R.K."/>
            <person name="Brenner S."/>
            <person name="Warren W.C."/>
        </authorList>
    </citation>
    <scope>NUCLEOTIDE SEQUENCE [LARGE SCALE GENOMIC DNA]</scope>
</reference>
<reference evidence="5" key="4">
    <citation type="submission" date="2025-08" db="UniProtKB">
        <authorList>
            <consortium name="Ensembl"/>
        </authorList>
    </citation>
    <scope>IDENTIFICATION</scope>
</reference>
<dbReference type="InterPro" id="IPR036179">
    <property type="entry name" value="Ig-like_dom_sf"/>
</dbReference>
<evidence type="ECO:0000256" key="1">
    <source>
        <dbReference type="ARBA" id="ARBA00023157"/>
    </source>
</evidence>
<reference evidence="5" key="5">
    <citation type="submission" date="2025-09" db="UniProtKB">
        <authorList>
            <consortium name="Ensembl"/>
        </authorList>
    </citation>
    <scope>IDENTIFICATION</scope>
</reference>
<dbReference type="Pfam" id="PF17737">
    <property type="entry name" value="Ig_C19orf38"/>
    <property type="match status" value="1"/>
</dbReference>
<dbReference type="PANTHER" id="PTHR11738">
    <property type="entry name" value="MHC CLASS I NK CELL RECEPTOR"/>
    <property type="match status" value="1"/>
</dbReference>
<evidence type="ECO:0000256" key="2">
    <source>
        <dbReference type="SAM" id="MobiDB-lite"/>
    </source>
</evidence>
<proteinExistence type="predicted"/>
<name>A0A4W3GP59_CALMI</name>
<evidence type="ECO:0000256" key="3">
    <source>
        <dbReference type="SAM" id="SignalP"/>
    </source>
</evidence>
<dbReference type="InParanoid" id="A0A4W3GP59"/>
<keyword evidence="6" id="KW-1185">Reference proteome</keyword>
<dbReference type="Ensembl" id="ENSCMIT00000005977.1">
    <property type="protein sequence ID" value="ENSCMIP00000005783.1"/>
    <property type="gene ID" value="ENSCMIG00000003333.1"/>
</dbReference>
<reference evidence="6" key="2">
    <citation type="journal article" date="2007" name="PLoS Biol.">
        <title>Survey sequencing and comparative analysis of the elephant shark (Callorhinchus milii) genome.</title>
        <authorList>
            <person name="Venkatesh B."/>
            <person name="Kirkness E.F."/>
            <person name="Loh Y.H."/>
            <person name="Halpern A.L."/>
            <person name="Lee A.P."/>
            <person name="Johnson J."/>
            <person name="Dandona N."/>
            <person name="Viswanathan L.D."/>
            <person name="Tay A."/>
            <person name="Venter J.C."/>
            <person name="Strausberg R.L."/>
            <person name="Brenner S."/>
        </authorList>
    </citation>
    <scope>NUCLEOTIDE SEQUENCE [LARGE SCALE GENOMIC DNA]</scope>
</reference>
<keyword evidence="3" id="KW-0732">Signal</keyword>
<dbReference type="InterPro" id="IPR003599">
    <property type="entry name" value="Ig_sub"/>
</dbReference>
<dbReference type="Proteomes" id="UP000314986">
    <property type="component" value="Unassembled WGS sequence"/>
</dbReference>
<feature type="region of interest" description="Disordered" evidence="2">
    <location>
        <begin position="245"/>
        <end position="264"/>
    </location>
</feature>
<dbReference type="InterPro" id="IPR013783">
    <property type="entry name" value="Ig-like_fold"/>
</dbReference>
<dbReference type="PANTHER" id="PTHR11738:SF186">
    <property type="entry name" value="OSTEOCLAST-ASSOCIATED IMMUNOGLOBULIN-LIKE RECEPTOR"/>
    <property type="match status" value="1"/>
</dbReference>
<dbReference type="InterPro" id="IPR007110">
    <property type="entry name" value="Ig-like_dom"/>
</dbReference>
<sequence length="264" mass="28913">KASRRERRSINGILLLLLLHPPTSPTYYPPTYLNPVDLASCDPMILCVATFRFAGEIGIQCEGNQTLQHCCVGRAPKPTLIVDPPSGDVILGDNVTFTCTAPEYAVAMTFTLYKLVGEIKLEKLPPVNVSEVVFQITGINSKNDGSYHCVYDIPRPRFSSLILSEFSDYVRLTVRGFGGSVTLTCTAPSSVSPSQFTLYREDQPVRQSPHTGLVKVFEIKAINASDEGSYRCRYQTAQSVKSLPSPRVPLTVRGEGAPPSCPKQ</sequence>
<dbReference type="GeneTree" id="ENSGT00970000197288"/>
<dbReference type="InterPro" id="IPR050412">
    <property type="entry name" value="Ig-like_Receptors_ImmuneReg"/>
</dbReference>
<feature type="signal peptide" evidence="3">
    <location>
        <begin position="1"/>
        <end position="25"/>
    </location>
</feature>
<dbReference type="InterPro" id="IPR041066">
    <property type="entry name" value="C19orf38_Ig"/>
</dbReference>
<dbReference type="SMART" id="SM00409">
    <property type="entry name" value="IG"/>
    <property type="match status" value="2"/>
</dbReference>
<dbReference type="PROSITE" id="PS50835">
    <property type="entry name" value="IG_LIKE"/>
    <property type="match status" value="1"/>
</dbReference>
<dbReference type="AlphaFoldDB" id="A0A4W3GP59"/>
<organism evidence="5 6">
    <name type="scientific">Callorhinchus milii</name>
    <name type="common">Ghost shark</name>
    <dbReference type="NCBI Taxonomy" id="7868"/>
    <lineage>
        <taxon>Eukaryota</taxon>
        <taxon>Metazoa</taxon>
        <taxon>Chordata</taxon>
        <taxon>Craniata</taxon>
        <taxon>Vertebrata</taxon>
        <taxon>Chondrichthyes</taxon>
        <taxon>Holocephali</taxon>
        <taxon>Chimaeriformes</taxon>
        <taxon>Callorhinchidae</taxon>
        <taxon>Callorhinchus</taxon>
    </lineage>
</organism>
<evidence type="ECO:0000259" key="4">
    <source>
        <dbReference type="PROSITE" id="PS50835"/>
    </source>
</evidence>
<feature type="chain" id="PRO_5021465890" description="Ig-like domain-containing protein" evidence="3">
    <location>
        <begin position="26"/>
        <end position="264"/>
    </location>
</feature>
<keyword evidence="1" id="KW-1015">Disulfide bond</keyword>
<protein>
    <recommendedName>
        <fullName evidence="4">Ig-like domain-containing protein</fullName>
    </recommendedName>
</protein>
<dbReference type="SUPFAM" id="SSF48726">
    <property type="entry name" value="Immunoglobulin"/>
    <property type="match status" value="2"/>
</dbReference>
<dbReference type="Pfam" id="PF13895">
    <property type="entry name" value="Ig_2"/>
    <property type="match status" value="1"/>
</dbReference>
<feature type="domain" description="Ig-like" evidence="4">
    <location>
        <begin position="156"/>
        <end position="244"/>
    </location>
</feature>
<accession>A0A4W3GP59</accession>
<reference evidence="6" key="1">
    <citation type="journal article" date="2006" name="Science">
        <title>Ancient noncoding elements conserved in the human genome.</title>
        <authorList>
            <person name="Venkatesh B."/>
            <person name="Kirkness E.F."/>
            <person name="Loh Y.H."/>
            <person name="Halpern A.L."/>
            <person name="Lee A.P."/>
            <person name="Johnson J."/>
            <person name="Dandona N."/>
            <person name="Viswanathan L.D."/>
            <person name="Tay A."/>
            <person name="Venter J.C."/>
            <person name="Strausberg R.L."/>
            <person name="Brenner S."/>
        </authorList>
    </citation>
    <scope>NUCLEOTIDE SEQUENCE [LARGE SCALE GENOMIC DNA]</scope>
</reference>
<evidence type="ECO:0000313" key="5">
    <source>
        <dbReference type="Ensembl" id="ENSCMIP00000005783.1"/>
    </source>
</evidence>